<dbReference type="Proteomes" id="UP000887565">
    <property type="component" value="Unplaced"/>
</dbReference>
<keyword evidence="2" id="KW-1185">Reference proteome</keyword>
<evidence type="ECO:0000256" key="1">
    <source>
        <dbReference type="SAM" id="MobiDB-lite"/>
    </source>
</evidence>
<evidence type="ECO:0000313" key="3">
    <source>
        <dbReference type="WBParaSite" id="nRc.2.0.1.t11839-RA"/>
    </source>
</evidence>
<dbReference type="WBParaSite" id="nRc.2.0.1.t11839-RA">
    <property type="protein sequence ID" value="nRc.2.0.1.t11839-RA"/>
    <property type="gene ID" value="nRc.2.0.1.g11839"/>
</dbReference>
<feature type="compositionally biased region" description="Polar residues" evidence="1">
    <location>
        <begin position="100"/>
        <end position="109"/>
    </location>
</feature>
<evidence type="ECO:0000313" key="2">
    <source>
        <dbReference type="Proteomes" id="UP000887565"/>
    </source>
</evidence>
<feature type="compositionally biased region" description="Basic and acidic residues" evidence="1">
    <location>
        <begin position="78"/>
        <end position="88"/>
    </location>
</feature>
<name>A0A915ICC9_ROMCU</name>
<reference evidence="3" key="1">
    <citation type="submission" date="2022-11" db="UniProtKB">
        <authorList>
            <consortium name="WormBaseParasite"/>
        </authorList>
    </citation>
    <scope>IDENTIFICATION</scope>
</reference>
<sequence>MRCQHYGNVPLDEIEMYVHGLKKFSRPLLAADLADKDTLNSGEGSSITTTFCMRNNPSKNVVPLDEIAMLESGLLDNQGKKCCPERENSQPSEPIEVQRMPTTKPNNES</sequence>
<organism evidence="2 3">
    <name type="scientific">Romanomermis culicivorax</name>
    <name type="common">Nematode worm</name>
    <dbReference type="NCBI Taxonomy" id="13658"/>
    <lineage>
        <taxon>Eukaryota</taxon>
        <taxon>Metazoa</taxon>
        <taxon>Ecdysozoa</taxon>
        <taxon>Nematoda</taxon>
        <taxon>Enoplea</taxon>
        <taxon>Dorylaimia</taxon>
        <taxon>Mermithida</taxon>
        <taxon>Mermithoidea</taxon>
        <taxon>Mermithidae</taxon>
        <taxon>Romanomermis</taxon>
    </lineage>
</organism>
<feature type="region of interest" description="Disordered" evidence="1">
    <location>
        <begin position="78"/>
        <end position="109"/>
    </location>
</feature>
<protein>
    <submittedName>
        <fullName evidence="3">Uncharacterized protein</fullName>
    </submittedName>
</protein>
<proteinExistence type="predicted"/>
<dbReference type="AlphaFoldDB" id="A0A915ICC9"/>
<accession>A0A915ICC9</accession>